<dbReference type="EMBL" id="SMKI01000557">
    <property type="protein sequence ID" value="TDC63453.1"/>
    <property type="molecule type" value="Genomic_DNA"/>
</dbReference>
<dbReference type="Gene3D" id="3.30.450.20">
    <property type="entry name" value="PAS domain"/>
    <property type="match status" value="1"/>
</dbReference>
<dbReference type="CDD" id="cd16936">
    <property type="entry name" value="HATPase_RsbW-like"/>
    <property type="match status" value="1"/>
</dbReference>
<keyword evidence="8" id="KW-0067">ATP-binding</keyword>
<dbReference type="RefSeq" id="WP_132821730.1">
    <property type="nucleotide sequence ID" value="NZ_SMKI01000557.1"/>
</dbReference>
<dbReference type="Gene3D" id="3.60.40.10">
    <property type="entry name" value="PPM-type phosphatase domain"/>
    <property type="match status" value="1"/>
</dbReference>
<dbReference type="FunFam" id="3.60.40.10:FF:000005">
    <property type="entry name" value="Serine/threonine protein phosphatase"/>
    <property type="match status" value="1"/>
</dbReference>
<dbReference type="InterPro" id="IPR036457">
    <property type="entry name" value="PPM-type-like_dom_sf"/>
</dbReference>
<dbReference type="InterPro" id="IPR029016">
    <property type="entry name" value="GAF-like_dom_sf"/>
</dbReference>
<dbReference type="Pfam" id="PF07228">
    <property type="entry name" value="SpoIIE"/>
    <property type="match status" value="1"/>
</dbReference>
<keyword evidence="5" id="KW-0547">Nucleotide-binding</keyword>
<feature type="non-terminal residue" evidence="17">
    <location>
        <position position="1"/>
    </location>
</feature>
<dbReference type="SUPFAM" id="SSF55874">
    <property type="entry name" value="ATPase domain of HSP90 chaperone/DNA topoisomerase II/histidine kinase"/>
    <property type="match status" value="1"/>
</dbReference>
<evidence type="ECO:0000256" key="1">
    <source>
        <dbReference type="ARBA" id="ARBA00013081"/>
    </source>
</evidence>
<keyword evidence="6" id="KW-0418">Kinase</keyword>
<dbReference type="SUPFAM" id="SSF55781">
    <property type="entry name" value="GAF domain-like"/>
    <property type="match status" value="1"/>
</dbReference>
<dbReference type="SMART" id="SM00065">
    <property type="entry name" value="GAF"/>
    <property type="match status" value="1"/>
</dbReference>
<evidence type="ECO:0000313" key="17">
    <source>
        <dbReference type="EMBL" id="TDC63453.1"/>
    </source>
</evidence>
<evidence type="ECO:0000313" key="18">
    <source>
        <dbReference type="Proteomes" id="UP000295345"/>
    </source>
</evidence>
<evidence type="ECO:0000256" key="5">
    <source>
        <dbReference type="ARBA" id="ARBA00022741"/>
    </source>
</evidence>
<evidence type="ECO:0000256" key="9">
    <source>
        <dbReference type="ARBA" id="ARBA00022842"/>
    </source>
</evidence>
<evidence type="ECO:0000256" key="11">
    <source>
        <dbReference type="ARBA" id="ARBA00023211"/>
    </source>
</evidence>
<comment type="catalytic activity">
    <reaction evidence="12">
        <text>O-phospho-L-seryl-[protein] + H2O = L-seryl-[protein] + phosphate</text>
        <dbReference type="Rhea" id="RHEA:20629"/>
        <dbReference type="Rhea" id="RHEA-COMP:9863"/>
        <dbReference type="Rhea" id="RHEA-COMP:11604"/>
        <dbReference type="ChEBI" id="CHEBI:15377"/>
        <dbReference type="ChEBI" id="CHEBI:29999"/>
        <dbReference type="ChEBI" id="CHEBI:43474"/>
        <dbReference type="ChEBI" id="CHEBI:83421"/>
        <dbReference type="EC" id="3.1.3.16"/>
    </reaction>
</comment>
<dbReference type="Pfam" id="PF13581">
    <property type="entry name" value="HATPase_c_2"/>
    <property type="match status" value="1"/>
</dbReference>
<evidence type="ECO:0000256" key="12">
    <source>
        <dbReference type="ARBA" id="ARBA00047761"/>
    </source>
</evidence>
<keyword evidence="10" id="KW-0904">Protein phosphatase</keyword>
<evidence type="ECO:0000256" key="7">
    <source>
        <dbReference type="ARBA" id="ARBA00022801"/>
    </source>
</evidence>
<keyword evidence="18" id="KW-1185">Reference proteome</keyword>
<dbReference type="PANTHER" id="PTHR43156:SF2">
    <property type="entry name" value="STAGE II SPORULATION PROTEIN E"/>
    <property type="match status" value="1"/>
</dbReference>
<dbReference type="GO" id="GO:0004722">
    <property type="term" value="F:protein serine/threonine phosphatase activity"/>
    <property type="evidence" value="ECO:0007669"/>
    <property type="project" value="UniProtKB-EC"/>
</dbReference>
<reference evidence="17 18" key="1">
    <citation type="submission" date="2019-03" db="EMBL/GenBank/DDBJ databases">
        <title>Draft genome sequences of novel Actinobacteria.</title>
        <authorList>
            <person name="Sahin N."/>
            <person name="Ay H."/>
            <person name="Saygin H."/>
        </authorList>
    </citation>
    <scope>NUCLEOTIDE SEQUENCE [LARGE SCALE GENOMIC DNA]</scope>
    <source>
        <strain evidence="17 18">DSM 41900</strain>
    </source>
</reference>
<evidence type="ECO:0000256" key="3">
    <source>
        <dbReference type="ARBA" id="ARBA00022679"/>
    </source>
</evidence>
<keyword evidence="3" id="KW-0808">Transferase</keyword>
<dbReference type="InterPro" id="IPR000014">
    <property type="entry name" value="PAS"/>
</dbReference>
<sequence length="707" mass="75215">ATPAGLPELLLRACEQSRNAMSLYDTEGRVLWTNELSRRMIGASSEQILGHTWTEIFEQPGAPTDNPFADPNSAPAGFLRELIGLIRQVARDGQSVLRELSAPTALARKPVTWAVFLSPVTDEAATVRGVLGCTFDVSEQVRARERLALLKEAGDRIGGTLDVSATARELADTLVPTLCDLAFVDLLPQVATGGEPALPGDHAGGLALHRAAQRSVHDGAPESAVQVGRLDEYPSYTPPARALTTGASVLSDVDHPDFVRWMAADPPRRARAEDYGVRTMMDVPLRARGIVLGIARLVRSRPEPFAADDLLLAEELCARAAVSIDNARRYARERGTALALQRSLLPRQLQGQIAVDVASRYRPAAGRLGVGGDWFDVVPLSGTRVALVIGDVVGHGVHASATMGRLRTAVRTLADVDLPPDELLTHLDDLVSHLAEQEEAADPTAATIGEVGATCLYAVYDPVSRICAMASAGHPPPVITGPDGTAIPVDISPGPPLGVGGLPFEATQVRLPEGSLIALSTNGLITPRGRAIEQGQRLMHEALAAPASTLEEISDRALGRLLPERQTDDAALLLARTRALDARHVATLELAAEPALVATARKAAADQLVAWELTEAAFVTELVVSELVTNAIRHAEAPIQLRLLRGETSLIIEVSDGSSTAPHLRRARTYDEGGRGLLLVAQLTQQWGTRQTASGKTIWAEQQLPGG</sequence>
<comment type="function">
    <text evidence="13">Primarily acts as an independent SigF regulator that is sensitive to the osmosensory signal, mediating the cross talk of PknD with the SigF regulon. Possesses both phosphatase and kinase activities. The kinase domain functions as a classic anti-sigma factor-like kinase to phosphorylate the anti-anti-sigma factor domain at the canonical regulatory site, and the phosphatase domain antagonizes this activity.</text>
</comment>
<evidence type="ECO:0000256" key="15">
    <source>
        <dbReference type="ARBA" id="ARBA00081350"/>
    </source>
</evidence>
<comment type="caution">
    <text evidence="17">The sequence shown here is derived from an EMBL/GenBank/DDBJ whole genome shotgun (WGS) entry which is preliminary data.</text>
</comment>
<dbReference type="CDD" id="cd00130">
    <property type="entry name" value="PAS"/>
    <property type="match status" value="1"/>
</dbReference>
<dbReference type="InterPro" id="IPR035965">
    <property type="entry name" value="PAS-like_dom_sf"/>
</dbReference>
<dbReference type="SUPFAM" id="SSF55785">
    <property type="entry name" value="PYP-like sensor domain (PAS domain)"/>
    <property type="match status" value="1"/>
</dbReference>
<evidence type="ECO:0000259" key="16">
    <source>
        <dbReference type="PROSITE" id="PS50112"/>
    </source>
</evidence>
<evidence type="ECO:0000256" key="6">
    <source>
        <dbReference type="ARBA" id="ARBA00022777"/>
    </source>
</evidence>
<keyword evidence="9" id="KW-0460">Magnesium</keyword>
<dbReference type="Pfam" id="PF08448">
    <property type="entry name" value="PAS_4"/>
    <property type="match status" value="1"/>
</dbReference>
<dbReference type="GO" id="GO:0046872">
    <property type="term" value="F:metal ion binding"/>
    <property type="evidence" value="ECO:0007669"/>
    <property type="project" value="UniProtKB-KW"/>
</dbReference>
<dbReference type="EC" id="3.1.3.16" evidence="1"/>
<dbReference type="InterPro" id="IPR003018">
    <property type="entry name" value="GAF"/>
</dbReference>
<evidence type="ECO:0000256" key="8">
    <source>
        <dbReference type="ARBA" id="ARBA00022840"/>
    </source>
</evidence>
<evidence type="ECO:0000256" key="13">
    <source>
        <dbReference type="ARBA" id="ARBA00056274"/>
    </source>
</evidence>
<evidence type="ECO:0000256" key="10">
    <source>
        <dbReference type="ARBA" id="ARBA00022912"/>
    </source>
</evidence>
<evidence type="ECO:0000256" key="2">
    <source>
        <dbReference type="ARBA" id="ARBA00022553"/>
    </source>
</evidence>
<organism evidence="17 18">
    <name type="scientific">Streptomyces hainanensis</name>
    <dbReference type="NCBI Taxonomy" id="402648"/>
    <lineage>
        <taxon>Bacteria</taxon>
        <taxon>Bacillati</taxon>
        <taxon>Actinomycetota</taxon>
        <taxon>Actinomycetes</taxon>
        <taxon>Kitasatosporales</taxon>
        <taxon>Streptomycetaceae</taxon>
        <taxon>Streptomyces</taxon>
    </lineage>
</organism>
<dbReference type="InterPro" id="IPR052016">
    <property type="entry name" value="Bact_Sigma-Reg"/>
</dbReference>
<dbReference type="GO" id="GO:0016301">
    <property type="term" value="F:kinase activity"/>
    <property type="evidence" value="ECO:0007669"/>
    <property type="project" value="UniProtKB-KW"/>
</dbReference>
<dbReference type="PANTHER" id="PTHR43156">
    <property type="entry name" value="STAGE II SPORULATION PROTEIN E-RELATED"/>
    <property type="match status" value="1"/>
</dbReference>
<evidence type="ECO:0000256" key="14">
    <source>
        <dbReference type="ARBA" id="ARBA00075117"/>
    </source>
</evidence>
<evidence type="ECO:0000256" key="4">
    <source>
        <dbReference type="ARBA" id="ARBA00022723"/>
    </source>
</evidence>
<keyword evidence="7" id="KW-0378">Hydrolase</keyword>
<keyword evidence="11" id="KW-0464">Manganese</keyword>
<dbReference type="AlphaFoldDB" id="A0A4R4SP54"/>
<dbReference type="Gene3D" id="3.30.565.10">
    <property type="entry name" value="Histidine kinase-like ATPase, C-terminal domain"/>
    <property type="match status" value="1"/>
</dbReference>
<dbReference type="FunFam" id="3.30.450.40:FF:000035">
    <property type="entry name" value="PAS sensor protein"/>
    <property type="match status" value="1"/>
</dbReference>
<keyword evidence="2" id="KW-0597">Phosphoprotein</keyword>
<accession>A0A4R4SP54</accession>
<dbReference type="InterPro" id="IPR001932">
    <property type="entry name" value="PPM-type_phosphatase-like_dom"/>
</dbReference>
<dbReference type="Gene3D" id="3.30.450.40">
    <property type="match status" value="1"/>
</dbReference>
<dbReference type="Pfam" id="PF01590">
    <property type="entry name" value="GAF"/>
    <property type="match status" value="1"/>
</dbReference>
<feature type="domain" description="PAS" evidence="16">
    <location>
        <begin position="6"/>
        <end position="52"/>
    </location>
</feature>
<dbReference type="GO" id="GO:0005524">
    <property type="term" value="F:ATP binding"/>
    <property type="evidence" value="ECO:0007669"/>
    <property type="project" value="UniProtKB-KW"/>
</dbReference>
<dbReference type="FunFam" id="3.30.565.10:FF:000028">
    <property type="entry name" value="PAS sensor protein"/>
    <property type="match status" value="1"/>
</dbReference>
<dbReference type="OrthoDB" id="118142at2"/>
<dbReference type="InterPro" id="IPR003594">
    <property type="entry name" value="HATPase_dom"/>
</dbReference>
<keyword evidence="4" id="KW-0479">Metal-binding</keyword>
<gene>
    <name evidence="17" type="ORF">E1283_32350</name>
</gene>
<dbReference type="PROSITE" id="PS50112">
    <property type="entry name" value="PAS"/>
    <property type="match status" value="1"/>
</dbReference>
<dbReference type="Proteomes" id="UP000295345">
    <property type="component" value="Unassembled WGS sequence"/>
</dbReference>
<name>A0A4R4SP54_9ACTN</name>
<protein>
    <recommendedName>
        <fullName evidence="1">protein-serine/threonine phosphatase</fullName>
        <ecNumber evidence="1">3.1.3.16</ecNumber>
    </recommendedName>
    <alternativeName>
        <fullName evidence="15">Protein-serine/threonine phosphatase</fullName>
    </alternativeName>
    <alternativeName>
        <fullName evidence="14">Serine/threonine-protein kinase</fullName>
    </alternativeName>
</protein>
<dbReference type="InterPro" id="IPR013656">
    <property type="entry name" value="PAS_4"/>
</dbReference>
<proteinExistence type="predicted"/>
<dbReference type="InterPro" id="IPR036890">
    <property type="entry name" value="HATPase_C_sf"/>
</dbReference>
<dbReference type="SMART" id="SM00331">
    <property type="entry name" value="PP2C_SIG"/>
    <property type="match status" value="1"/>
</dbReference>